<organism evidence="5 6">
    <name type="scientific">Labilithrix luteola</name>
    <dbReference type="NCBI Taxonomy" id="1391654"/>
    <lineage>
        <taxon>Bacteria</taxon>
        <taxon>Pseudomonadati</taxon>
        <taxon>Myxococcota</taxon>
        <taxon>Polyangia</taxon>
        <taxon>Polyangiales</taxon>
        <taxon>Labilitrichaceae</taxon>
        <taxon>Labilithrix</taxon>
    </lineage>
</organism>
<dbReference type="GO" id="GO:0005737">
    <property type="term" value="C:cytoplasm"/>
    <property type="evidence" value="ECO:0007669"/>
    <property type="project" value="TreeGrafter"/>
</dbReference>
<dbReference type="PIRSF" id="PIRSF015753">
    <property type="entry name" value="GST"/>
    <property type="match status" value="1"/>
</dbReference>
<feature type="binding site" evidence="2">
    <location>
        <begin position="184"/>
        <end position="185"/>
    </location>
    <ligand>
        <name>glutathione</name>
        <dbReference type="ChEBI" id="CHEBI:57925"/>
    </ligand>
</feature>
<dbReference type="Pfam" id="PF13410">
    <property type="entry name" value="GST_C_2"/>
    <property type="match status" value="1"/>
</dbReference>
<accession>A0A0K1Q4R3</accession>
<feature type="domain" description="GST C-terminal" evidence="4">
    <location>
        <begin position="209"/>
        <end position="333"/>
    </location>
</feature>
<dbReference type="KEGG" id="llu:AKJ09_07382"/>
<dbReference type="InterPro" id="IPR010987">
    <property type="entry name" value="Glutathione-S-Trfase_C-like"/>
</dbReference>
<dbReference type="FunFam" id="3.40.30.10:FF:000058">
    <property type="entry name" value="Glutathione S-transferase, omega"/>
    <property type="match status" value="1"/>
</dbReference>
<feature type="site" description="Lowers pKa of active site Cys" evidence="3">
    <location>
        <position position="333"/>
    </location>
</feature>
<dbReference type="GO" id="GO:0004364">
    <property type="term" value="F:glutathione transferase activity"/>
    <property type="evidence" value="ECO:0007669"/>
    <property type="project" value="InterPro"/>
</dbReference>
<dbReference type="Pfam" id="PF13409">
    <property type="entry name" value="GST_N_2"/>
    <property type="match status" value="1"/>
</dbReference>
<evidence type="ECO:0000313" key="5">
    <source>
        <dbReference type="EMBL" id="AKV00719.1"/>
    </source>
</evidence>
<feature type="site" description="Lowers pKa of active site Cys" evidence="3">
    <location>
        <position position="290"/>
    </location>
</feature>
<dbReference type="STRING" id="1391654.AKJ09_07382"/>
<proteinExistence type="predicted"/>
<dbReference type="SFLD" id="SFLDS00019">
    <property type="entry name" value="Glutathione_Transferase_(cytos"/>
    <property type="match status" value="1"/>
</dbReference>
<dbReference type="InterPro" id="IPR036282">
    <property type="entry name" value="Glutathione-S-Trfase_C_sf"/>
</dbReference>
<dbReference type="Proteomes" id="UP000064967">
    <property type="component" value="Chromosome"/>
</dbReference>
<feature type="active site" description="Nucleophile" evidence="1">
    <location>
        <position position="100"/>
    </location>
</feature>
<dbReference type="InterPro" id="IPR040079">
    <property type="entry name" value="Glutathione_S-Trfase"/>
</dbReference>
<dbReference type="PANTHER" id="PTHR32419">
    <property type="entry name" value="GLUTATHIONYL-HYDROQUINONE REDUCTASE"/>
    <property type="match status" value="1"/>
</dbReference>
<evidence type="ECO:0000256" key="2">
    <source>
        <dbReference type="PIRSR" id="PIRSR015753-2"/>
    </source>
</evidence>
<dbReference type="Gene3D" id="1.20.1050.10">
    <property type="match status" value="1"/>
</dbReference>
<dbReference type="SUPFAM" id="SSF47616">
    <property type="entry name" value="GST C-terminal domain-like"/>
    <property type="match status" value="1"/>
</dbReference>
<dbReference type="SFLD" id="SFLDG01148">
    <property type="entry name" value="Xi_(cytGST)"/>
    <property type="match status" value="1"/>
</dbReference>
<dbReference type="SUPFAM" id="SSF52833">
    <property type="entry name" value="Thioredoxin-like"/>
    <property type="match status" value="1"/>
</dbReference>
<name>A0A0K1Q4R3_9BACT</name>
<dbReference type="InterPro" id="IPR016639">
    <property type="entry name" value="GST_Omega/GSH"/>
</dbReference>
<dbReference type="SFLD" id="SFLDG01206">
    <property type="entry name" value="Xi.1"/>
    <property type="match status" value="1"/>
</dbReference>
<gene>
    <name evidence="5" type="ORF">AKJ09_07382</name>
</gene>
<evidence type="ECO:0000256" key="1">
    <source>
        <dbReference type="PIRSR" id="PIRSR015753-1"/>
    </source>
</evidence>
<dbReference type="PANTHER" id="PTHR32419:SF6">
    <property type="entry name" value="GLUTATHIONE S-TRANSFERASE OMEGA-LIKE 1-RELATED"/>
    <property type="match status" value="1"/>
</dbReference>
<protein>
    <submittedName>
        <fullName evidence="5">Glutathione S-transferase, omega</fullName>
    </submittedName>
</protein>
<dbReference type="PROSITE" id="PS50405">
    <property type="entry name" value="GST_CTER"/>
    <property type="match status" value="1"/>
</dbReference>
<dbReference type="InterPro" id="IPR036249">
    <property type="entry name" value="Thioredoxin-like_sf"/>
</dbReference>
<sequence length="353" mass="39376">MTLRDGACRRPDELALPPASSPREHTVARTRTVGALGCGIGGTMGLLVDGKWTDTWYDTKSTGGGFVRQAARFRNTVERTPGARFTPDKGRYHLYVSLACPWAHRTLIVRALKGLEEVIPVSIVMPLMLENGWTFGDAPERSSGPVAGAKYLYEVYERAAPDYTGRVTVPVLWDKREGTIVNNESSEILRMFNDAFDGLATKSYPDLYPEPLRGAIDEINATIYDTVNNGVYKAGFATSQVKYEEAVRALFGTLDELERRLGDAPYLLGDRVTEADWRLFTTLVRFDAVYHGHFKCNVRRIIDYPHLHAYMHRLLAVPGVRETVLLDEIKAHYYGSHRTINPTGIVPIGPASI</sequence>
<dbReference type="Gene3D" id="3.40.30.10">
    <property type="entry name" value="Glutaredoxin"/>
    <property type="match status" value="1"/>
</dbReference>
<dbReference type="AlphaFoldDB" id="A0A0K1Q4R3"/>
<keyword evidence="5" id="KW-0808">Transferase</keyword>
<evidence type="ECO:0000313" key="6">
    <source>
        <dbReference type="Proteomes" id="UP000064967"/>
    </source>
</evidence>
<feature type="active site" description="Proton donor/acceptor" evidence="1">
    <location>
        <position position="232"/>
    </location>
</feature>
<dbReference type="InterPro" id="IPR004045">
    <property type="entry name" value="Glutathione_S-Trfase_N"/>
</dbReference>
<feature type="binding site" evidence="2">
    <location>
        <position position="133"/>
    </location>
    <ligand>
        <name>glutathione</name>
        <dbReference type="ChEBI" id="CHEBI:57925"/>
    </ligand>
</feature>
<feature type="binding site" evidence="2">
    <location>
        <begin position="166"/>
        <end position="169"/>
    </location>
    <ligand>
        <name>glutathione</name>
        <dbReference type="ChEBI" id="CHEBI:57925"/>
    </ligand>
</feature>
<dbReference type="EMBL" id="CP012333">
    <property type="protein sequence ID" value="AKV00719.1"/>
    <property type="molecule type" value="Genomic_DNA"/>
</dbReference>
<evidence type="ECO:0000259" key="4">
    <source>
        <dbReference type="PROSITE" id="PS50405"/>
    </source>
</evidence>
<keyword evidence="6" id="KW-1185">Reference proteome</keyword>
<evidence type="ECO:0000256" key="3">
    <source>
        <dbReference type="PIRSR" id="PIRSR015753-3"/>
    </source>
</evidence>
<dbReference type="CDD" id="cd03190">
    <property type="entry name" value="GST_C_Omega_like"/>
    <property type="match status" value="1"/>
</dbReference>
<dbReference type="InterPro" id="IPR047047">
    <property type="entry name" value="GST_Omega-like_C"/>
</dbReference>
<dbReference type="PATRIC" id="fig|1391654.3.peg.7499"/>
<reference evidence="5 6" key="1">
    <citation type="submission" date="2015-08" db="EMBL/GenBank/DDBJ databases">
        <authorList>
            <person name="Babu N.S."/>
            <person name="Beckwith C.J."/>
            <person name="Beseler K.G."/>
            <person name="Brison A."/>
            <person name="Carone J.V."/>
            <person name="Caskin T.P."/>
            <person name="Diamond M."/>
            <person name="Durham M.E."/>
            <person name="Foxe J.M."/>
            <person name="Go M."/>
            <person name="Henderson B.A."/>
            <person name="Jones I.B."/>
            <person name="McGettigan J.A."/>
            <person name="Micheletti S.J."/>
            <person name="Nasrallah M.E."/>
            <person name="Ortiz D."/>
            <person name="Piller C.R."/>
            <person name="Privatt S.R."/>
            <person name="Schneider S.L."/>
            <person name="Sharp S."/>
            <person name="Smith T.C."/>
            <person name="Stanton J.D."/>
            <person name="Ullery H.E."/>
            <person name="Wilson R.J."/>
            <person name="Serrano M.G."/>
            <person name="Buck G."/>
            <person name="Lee V."/>
            <person name="Wang Y."/>
            <person name="Carvalho R."/>
            <person name="Voegtly L."/>
            <person name="Shi R."/>
            <person name="Duckworth R."/>
            <person name="Johnson A."/>
            <person name="Loviza R."/>
            <person name="Walstead R."/>
            <person name="Shah Z."/>
            <person name="Kiflezghi M."/>
            <person name="Wade K."/>
            <person name="Ball S.L."/>
            <person name="Bradley K.W."/>
            <person name="Asai D.J."/>
            <person name="Bowman C.A."/>
            <person name="Russell D.A."/>
            <person name="Pope W.H."/>
            <person name="Jacobs-Sera D."/>
            <person name="Hendrix R.W."/>
            <person name="Hatfull G.F."/>
        </authorList>
    </citation>
    <scope>NUCLEOTIDE SEQUENCE [LARGE SCALE GENOMIC DNA]</scope>
    <source>
        <strain evidence="5 6">DSM 27648</strain>
    </source>
</reference>